<comment type="caution">
    <text evidence="12">The sequence shown here is derived from an EMBL/GenBank/DDBJ whole genome shotgun (WGS) entry which is preliminary data.</text>
</comment>
<feature type="transmembrane region" description="Helical" evidence="11">
    <location>
        <begin position="205"/>
        <end position="224"/>
    </location>
</feature>
<keyword evidence="6 11" id="KW-1133">Transmembrane helix</keyword>
<feature type="transmembrane region" description="Helical" evidence="11">
    <location>
        <begin position="177"/>
        <end position="199"/>
    </location>
</feature>
<feature type="transmembrane region" description="Helical" evidence="11">
    <location>
        <begin position="146"/>
        <end position="165"/>
    </location>
</feature>
<dbReference type="AlphaFoldDB" id="A0A263BXV8"/>
<evidence type="ECO:0000256" key="2">
    <source>
        <dbReference type="ARBA" id="ARBA00008034"/>
    </source>
</evidence>
<keyword evidence="5 10" id="KW-0812">Transmembrane</keyword>
<evidence type="ECO:0000256" key="6">
    <source>
        <dbReference type="ARBA" id="ARBA00022989"/>
    </source>
</evidence>
<proteinExistence type="inferred from homology"/>
<dbReference type="CDD" id="cd06550">
    <property type="entry name" value="TM_ABC_iron-siderophores_like"/>
    <property type="match status" value="1"/>
</dbReference>
<comment type="function">
    <text evidence="8">This protein is probably a component of a manganese permease, a binding protein-dependent, ATP-driven transport system.</text>
</comment>
<feature type="transmembrane region" description="Helical" evidence="11">
    <location>
        <begin position="99"/>
        <end position="117"/>
    </location>
</feature>
<dbReference type="PANTHER" id="PTHR30477:SF3">
    <property type="entry name" value="METAL TRANSPORT SYSTEM MEMBRANE PROTEIN CT_069-RELATED"/>
    <property type="match status" value="1"/>
</dbReference>
<keyword evidence="4" id="KW-1003">Cell membrane</keyword>
<protein>
    <recommendedName>
        <fullName evidence="9">Manganese transport system membrane protein MntC</fullName>
    </recommendedName>
</protein>
<evidence type="ECO:0000256" key="9">
    <source>
        <dbReference type="ARBA" id="ARBA00073179"/>
    </source>
</evidence>
<accession>A0A263BXV8</accession>
<dbReference type="InterPro" id="IPR037294">
    <property type="entry name" value="ABC_BtuC-like"/>
</dbReference>
<evidence type="ECO:0000256" key="10">
    <source>
        <dbReference type="RuleBase" id="RU003943"/>
    </source>
</evidence>
<evidence type="ECO:0000256" key="8">
    <source>
        <dbReference type="ARBA" id="ARBA00057828"/>
    </source>
</evidence>
<dbReference type="InterPro" id="IPR036388">
    <property type="entry name" value="WH-like_DNA-bd_sf"/>
</dbReference>
<dbReference type="Pfam" id="PF00950">
    <property type="entry name" value="ABC-3"/>
    <property type="match status" value="1"/>
</dbReference>
<dbReference type="Gene3D" id="1.10.10.10">
    <property type="entry name" value="Winged helix-like DNA-binding domain superfamily/Winged helix DNA-binding domain"/>
    <property type="match status" value="1"/>
</dbReference>
<feature type="transmembrane region" description="Helical" evidence="11">
    <location>
        <begin position="15"/>
        <end position="36"/>
    </location>
</feature>
<reference evidence="12 13" key="2">
    <citation type="submission" date="2017-09" db="EMBL/GenBank/DDBJ databases">
        <title>Bacillus patelloidae sp. nov., isolated from the intestinal tract of a marine limpet.</title>
        <authorList>
            <person name="Liu R."/>
            <person name="Dong C."/>
            <person name="Shao Z."/>
        </authorList>
    </citation>
    <scope>NUCLEOTIDE SEQUENCE [LARGE SCALE GENOMIC DNA]</scope>
    <source>
        <strain evidence="12 13">SA5d-4</strain>
    </source>
</reference>
<sequence length="455" mass="50090">MNEFLSLLNDANTQWVIMSTFLLGLSSGVLGSFALLRKQSLIGDAMAHAALPGICVMFLIIGSKSIGLFMVGAVIAGLLASFCIYYITNNSRIKEETAIGLILSVFFGFGIVLLTYIQHNANANQSGLDDFLFGQAASLVGEDVKVMAIVSTILLVITALLFKEFKLLSFDPEFGKGIGLPAGFLNFLLMVLIVGAVVIGLQAVGIILMAAMLITPAIAARFWVEKLSSMVIVAGLFGGISGIFGTLISTLAFSMPTGPLIVLAATILFIISMLFAPKRGLLMKMYNHIRLKKKLQRHKIVLSLYSELETLYKSRFNKQLLEGIHLEKICSRSGFSERLTLKTLLMLQKEKLVSNMDDNWSLTDLGLSYAYEGTLDQRLWEIFLMYEMKYASSKGEFTSIHFTKQMNKQTVAELKELLHSHGLHPELTNDAYITVKNTVLSKQKSLKAKGAMSHE</sequence>
<feature type="transmembrane region" description="Helical" evidence="11">
    <location>
        <begin position="67"/>
        <end position="87"/>
    </location>
</feature>
<feature type="transmembrane region" description="Helical" evidence="11">
    <location>
        <begin position="41"/>
        <end position="61"/>
    </location>
</feature>
<dbReference type="RefSeq" id="WP_094921619.1">
    <property type="nucleotide sequence ID" value="NZ_NPIA01000001.1"/>
</dbReference>
<dbReference type="Proteomes" id="UP000217083">
    <property type="component" value="Unassembled WGS sequence"/>
</dbReference>
<dbReference type="FunFam" id="1.10.3470.10:FF:000003">
    <property type="entry name" value="Iron ABC transporter permease SitD"/>
    <property type="match status" value="1"/>
</dbReference>
<gene>
    <name evidence="12" type="ORF">CIB95_03020</name>
</gene>
<comment type="similarity">
    <text evidence="2 10">Belongs to the ABC-3 integral membrane protein family.</text>
</comment>
<dbReference type="GO" id="GO:0071281">
    <property type="term" value="P:cellular response to iron ion"/>
    <property type="evidence" value="ECO:0007669"/>
    <property type="project" value="UniProtKB-ARBA"/>
</dbReference>
<comment type="subcellular location">
    <subcellularLocation>
        <location evidence="1 10">Cell membrane</location>
        <topology evidence="1 10">Multi-pass membrane protein</topology>
    </subcellularLocation>
</comment>
<evidence type="ECO:0000256" key="1">
    <source>
        <dbReference type="ARBA" id="ARBA00004651"/>
    </source>
</evidence>
<evidence type="ECO:0000256" key="4">
    <source>
        <dbReference type="ARBA" id="ARBA00022475"/>
    </source>
</evidence>
<dbReference type="PANTHER" id="PTHR30477">
    <property type="entry name" value="ABC-TRANSPORTER METAL-BINDING PROTEIN"/>
    <property type="match status" value="1"/>
</dbReference>
<name>A0A263BXV8_9BACI</name>
<keyword evidence="3 10" id="KW-0813">Transport</keyword>
<evidence type="ECO:0000313" key="13">
    <source>
        <dbReference type="Proteomes" id="UP000217083"/>
    </source>
</evidence>
<evidence type="ECO:0000256" key="3">
    <source>
        <dbReference type="ARBA" id="ARBA00022448"/>
    </source>
</evidence>
<evidence type="ECO:0000256" key="11">
    <source>
        <dbReference type="SAM" id="Phobius"/>
    </source>
</evidence>
<organism evidence="12 13">
    <name type="scientific">Lottiidibacillus patelloidae</name>
    <dbReference type="NCBI Taxonomy" id="2670334"/>
    <lineage>
        <taxon>Bacteria</taxon>
        <taxon>Bacillati</taxon>
        <taxon>Bacillota</taxon>
        <taxon>Bacilli</taxon>
        <taxon>Bacillales</taxon>
        <taxon>Bacillaceae</taxon>
        <taxon>Lottiidibacillus</taxon>
    </lineage>
</organism>
<dbReference type="GO" id="GO:0055085">
    <property type="term" value="P:transmembrane transport"/>
    <property type="evidence" value="ECO:0007669"/>
    <property type="project" value="InterPro"/>
</dbReference>
<keyword evidence="13" id="KW-1185">Reference proteome</keyword>
<evidence type="ECO:0000256" key="5">
    <source>
        <dbReference type="ARBA" id="ARBA00022692"/>
    </source>
</evidence>
<evidence type="ECO:0000256" key="7">
    <source>
        <dbReference type="ARBA" id="ARBA00023136"/>
    </source>
</evidence>
<evidence type="ECO:0000313" key="12">
    <source>
        <dbReference type="EMBL" id="OZM58555.1"/>
    </source>
</evidence>
<reference evidence="13" key="1">
    <citation type="submission" date="2017-08" db="EMBL/GenBank/DDBJ databases">
        <authorList>
            <person name="Huang Z."/>
        </authorList>
    </citation>
    <scope>NUCLEOTIDE SEQUENCE [LARGE SCALE GENOMIC DNA]</scope>
    <source>
        <strain evidence="13">SA5d-4</strain>
    </source>
</reference>
<feature type="transmembrane region" description="Helical" evidence="11">
    <location>
        <begin position="231"/>
        <end position="253"/>
    </location>
</feature>
<keyword evidence="7 11" id="KW-0472">Membrane</keyword>
<feature type="transmembrane region" description="Helical" evidence="11">
    <location>
        <begin position="259"/>
        <end position="276"/>
    </location>
</feature>
<dbReference type="Gene3D" id="1.10.3470.10">
    <property type="entry name" value="ABC transporter involved in vitamin B12 uptake, BtuC"/>
    <property type="match status" value="1"/>
</dbReference>
<dbReference type="GO" id="GO:0043190">
    <property type="term" value="C:ATP-binding cassette (ABC) transporter complex"/>
    <property type="evidence" value="ECO:0007669"/>
    <property type="project" value="InterPro"/>
</dbReference>
<dbReference type="InterPro" id="IPR001626">
    <property type="entry name" value="ABC_TroCD"/>
</dbReference>
<dbReference type="SUPFAM" id="SSF81345">
    <property type="entry name" value="ABC transporter involved in vitamin B12 uptake, BtuC"/>
    <property type="match status" value="1"/>
</dbReference>
<dbReference type="GO" id="GO:0010043">
    <property type="term" value="P:response to zinc ion"/>
    <property type="evidence" value="ECO:0007669"/>
    <property type="project" value="TreeGrafter"/>
</dbReference>
<dbReference type="EMBL" id="NPIA01000001">
    <property type="protein sequence ID" value="OZM58555.1"/>
    <property type="molecule type" value="Genomic_DNA"/>
</dbReference>